<sequence length="161" mass="17740">MDSLKAFFASPAGASLPPAGEVAAAVGRYGWFAPVRVMRELQTGDADPQLALFAPWRGESSLRRAAVDAEALTRLSSEEVIDRFLREEDLRIVADDGAPDCEVRTAPELDDEDEIVSEELAAIYLSQGLRREAIAIYRKLSLLNPEKSVYFAELIGKIEEQ</sequence>
<evidence type="ECO:0008006" key="3">
    <source>
        <dbReference type="Google" id="ProtNLM"/>
    </source>
</evidence>
<dbReference type="AlphaFoldDB" id="A0A4Y1X2R7"/>
<dbReference type="Proteomes" id="UP000319374">
    <property type="component" value="Chromosome"/>
</dbReference>
<dbReference type="GeneID" id="98673938"/>
<keyword evidence="2" id="KW-1185">Reference proteome</keyword>
<evidence type="ECO:0000313" key="2">
    <source>
        <dbReference type="Proteomes" id="UP000319374"/>
    </source>
</evidence>
<accession>A0A4Y1X2R7</accession>
<evidence type="ECO:0000313" key="1">
    <source>
        <dbReference type="EMBL" id="BBL07315.1"/>
    </source>
</evidence>
<organism evidence="1 2">
    <name type="scientific">Alistipes dispar</name>
    <dbReference type="NCBI Taxonomy" id="2585119"/>
    <lineage>
        <taxon>Bacteria</taxon>
        <taxon>Pseudomonadati</taxon>
        <taxon>Bacteroidota</taxon>
        <taxon>Bacteroidia</taxon>
        <taxon>Bacteroidales</taxon>
        <taxon>Rikenellaceae</taxon>
        <taxon>Alistipes</taxon>
    </lineage>
</organism>
<dbReference type="KEGG" id="ada:A5CPEGH6_19530"/>
<protein>
    <recommendedName>
        <fullName evidence="3">Tetratricopeptide repeat protein</fullName>
    </recommendedName>
</protein>
<reference evidence="2" key="1">
    <citation type="submission" date="2019-06" db="EMBL/GenBank/DDBJ databases">
        <title>Alistipes onderdonkii subsp. vulgaris subsp. nov., Alistipes dispar sp. nov. and Alistipes communis sp. nov., isolated from human faeces, and creation of Alistipes onderdonkii subsp. onderdonkii subsp. nov.</title>
        <authorList>
            <person name="Sakamoto M."/>
            <person name="Ikeyama N."/>
            <person name="Ogata Y."/>
            <person name="Suda W."/>
            <person name="Iino T."/>
            <person name="Hattori M."/>
            <person name="Ohkuma M."/>
        </authorList>
    </citation>
    <scope>NUCLEOTIDE SEQUENCE [LARGE SCALE GENOMIC DNA]</scope>
    <source>
        <strain evidence="2">5CPEGH6</strain>
    </source>
</reference>
<dbReference type="OrthoDB" id="594666at2"/>
<name>A0A4Y1X2R7_9BACT</name>
<dbReference type="EMBL" id="AP019736">
    <property type="protein sequence ID" value="BBL07315.1"/>
    <property type="molecule type" value="Genomic_DNA"/>
</dbReference>
<proteinExistence type="predicted"/>
<dbReference type="RefSeq" id="WP_141429497.1">
    <property type="nucleotide sequence ID" value="NZ_AP019736.1"/>
</dbReference>
<gene>
    <name evidence="1" type="ORF">A5CPEGH6_19530</name>
</gene>